<keyword evidence="16" id="KW-1133">Transmembrane helix</keyword>
<dbReference type="InterPro" id="IPR024397">
    <property type="entry name" value="Poxvirus_polyA_pol_cat_C"/>
</dbReference>
<evidence type="ECO:0000256" key="11">
    <source>
        <dbReference type="ARBA" id="ARBA00029948"/>
    </source>
</evidence>
<comment type="function">
    <text evidence="1 13 15">Polymerase that creates the 3'-poly(A) tail of mRNA's.</text>
</comment>
<evidence type="ECO:0000256" key="15">
    <source>
        <dbReference type="RuleBase" id="RU004458"/>
    </source>
</evidence>
<feature type="domain" description="Poxvirus poly(A) polymerase catalytic subunit N-terminal" evidence="19">
    <location>
        <begin position="6"/>
        <end position="110"/>
    </location>
</feature>
<dbReference type="InterPro" id="IPR037265">
    <property type="entry name" value="PolyA_pol_cat_sf"/>
</dbReference>
<evidence type="ECO:0000259" key="17">
    <source>
        <dbReference type="Pfam" id="PF03296"/>
    </source>
</evidence>
<dbReference type="Proteomes" id="UP000142477">
    <property type="component" value="Segment"/>
</dbReference>
<dbReference type="InterPro" id="IPR004976">
    <property type="entry name" value="PolyA_pol_cat_Poxvir"/>
</dbReference>
<accession>A0A0M3ZRP2</accession>
<dbReference type="GO" id="GO:1990817">
    <property type="term" value="F:poly(A) RNA polymerase activity"/>
    <property type="evidence" value="ECO:0007669"/>
    <property type="project" value="UniProtKB-UniRule"/>
</dbReference>
<dbReference type="GO" id="GO:0005524">
    <property type="term" value="F:ATP binding"/>
    <property type="evidence" value="ECO:0007669"/>
    <property type="project" value="UniProtKB-UniRule"/>
</dbReference>
<dbReference type="GeneID" id="26122763"/>
<dbReference type="RefSeq" id="YP_009177094.1">
    <property type="nucleotide sequence ID" value="NC_028238.1"/>
</dbReference>
<dbReference type="Pfam" id="PF12629">
    <property type="entry name" value="Pox_polyA_pol_C"/>
    <property type="match status" value="1"/>
</dbReference>
<evidence type="ECO:0000256" key="10">
    <source>
        <dbReference type="ARBA" id="ARBA00023163"/>
    </source>
</evidence>
<dbReference type="InterPro" id="IPR038419">
    <property type="entry name" value="PolyA_pol_nucTrfase_sf_Poxvir"/>
</dbReference>
<dbReference type="InterPro" id="IPR024231">
    <property type="entry name" value="PolyA_pol_nucTrfase_Poxvir"/>
</dbReference>
<evidence type="ECO:0000256" key="6">
    <source>
        <dbReference type="ARBA" id="ARBA00022664"/>
    </source>
</evidence>
<dbReference type="Pfam" id="PF03296">
    <property type="entry name" value="Pox_polyA_pol"/>
    <property type="match status" value="1"/>
</dbReference>
<dbReference type="GO" id="GO:0006397">
    <property type="term" value="P:mRNA processing"/>
    <property type="evidence" value="ECO:0007669"/>
    <property type="project" value="UniProtKB-UniRule"/>
</dbReference>
<dbReference type="EC" id="2.7.7.19" evidence="4 13"/>
<reference evidence="20 21" key="1">
    <citation type="journal article" date="2015" name="Infect. Genet. Evol.">
        <title>Unique genomic organization of a novel Avipoxvirus detected in turkey (Meleagris gallopavo).</title>
        <authorList>
            <person name="Banyai K."/>
            <person name="Palya V."/>
            <person name="Denes B."/>
            <person name="Glavits R."/>
            <person name="Ivanics E."/>
            <person name="Horvath B."/>
            <person name="Farkas S.L."/>
            <person name="Marton S."/>
            <person name="Balint A."/>
            <person name="Gyuranecz M."/>
            <person name="Erdelyi K."/>
            <person name="Dan A."/>
        </authorList>
    </citation>
    <scope>NUCLEOTIDE SEQUENCE [LARGE SCALE GENOMIC DNA]</scope>
    <source>
        <strain evidence="20 21">TKPV-HU1124/2011</strain>
    </source>
</reference>
<name>A0A0M3ZRP2_9POXV</name>
<evidence type="ECO:0000256" key="16">
    <source>
        <dbReference type="SAM" id="Phobius"/>
    </source>
</evidence>
<comment type="similarity">
    <text evidence="2 13 15">Belongs to the poxviridae poly(A) polymerase catalytic subunit family.</text>
</comment>
<keyword evidence="10 13" id="KW-0804">Transcription</keyword>
<evidence type="ECO:0000259" key="19">
    <source>
        <dbReference type="Pfam" id="PF12630"/>
    </source>
</evidence>
<sequence>MERKSQTYYIIRQYLGRPPSTTEYHMLKKQVDKISKVNSFNKDTFFFLLKKNKIKFFKEIDSNDDILRKRIDDYFTRQQRCTKVGRLMAILELQKILVFTFTKTIGILTTGVPEYYPSTIKLNYSSMEKIADDILDAYNVVPSSSEVKGRHNVSDLVSNVYGIMEEYLRRHSNSCVCYGSYSLHLLNSRIEYGDIDILQTNARIFLINMAFLLMFITGRCVVLLRVPYLRNYVVMRDEKEYHVMDSFNIRESTMDIIPKIMIDNMYIVDPCIQLLNNIKMFSQIDRLEEINDKFEKLSIRLSTLLEYTRYRYSVLLDSESILEVKASINEDTRQIIVDFRKYKLNYTKCCYFLDEDELRKFICNTPKFDDYIDLEAVTNSEYAVCDKTLYTYFSNTALMRSDNEIHPITINALTSHVLLYHVIRRKKFYDDLLGDLIRSLTVVEKVPVFKVIPRDKKRGNHTVIDIEKNAIFH</sequence>
<dbReference type="InterPro" id="IPR024398">
    <property type="entry name" value="Poxvirus_polyA_pol_cat_N"/>
</dbReference>
<organism evidence="20 21">
    <name type="scientific">Turkeypox virus</name>
    <dbReference type="NCBI Taxonomy" id="336486"/>
    <lineage>
        <taxon>Viruses</taxon>
        <taxon>Varidnaviria</taxon>
        <taxon>Bamfordvirae</taxon>
        <taxon>Nucleocytoviricota</taxon>
        <taxon>Pokkesviricetes</taxon>
        <taxon>Chitovirales</taxon>
        <taxon>Poxviridae</taxon>
        <taxon>Chordopoxvirinae</taxon>
        <taxon>Avipoxvirus</taxon>
        <taxon>Avipoxvirus turkeypox</taxon>
    </lineage>
</organism>
<feature type="active site" evidence="14">
    <location>
        <position position="196"/>
    </location>
</feature>
<dbReference type="Gene3D" id="1.20.1270.320">
    <property type="entry name" value="Poxvirus poly(A) polymerase, N domain"/>
    <property type="match status" value="1"/>
</dbReference>
<keyword evidence="21" id="KW-1185">Reference proteome</keyword>
<evidence type="ECO:0000256" key="7">
    <source>
        <dbReference type="ARBA" id="ARBA00022679"/>
    </source>
</evidence>
<comment type="subunit">
    <text evidence="3 13 15">Heterodimer of a large (catalytic) subunit and a small (regulatory) subunit.</text>
</comment>
<dbReference type="EMBL" id="KP728110">
    <property type="protein sequence ID" value="ALA62447.1"/>
    <property type="molecule type" value="Genomic_DNA"/>
</dbReference>
<evidence type="ECO:0000256" key="9">
    <source>
        <dbReference type="ARBA" id="ARBA00022840"/>
    </source>
</evidence>
<keyword evidence="16" id="KW-0472">Membrane</keyword>
<dbReference type="InterPro" id="IPR038337">
    <property type="entry name" value="Poxvirus_polyA_pol_cat_N_sf"/>
</dbReference>
<evidence type="ECO:0000256" key="3">
    <source>
        <dbReference type="ARBA" id="ARBA00011405"/>
    </source>
</evidence>
<evidence type="ECO:0000256" key="2">
    <source>
        <dbReference type="ARBA" id="ARBA00006268"/>
    </source>
</evidence>
<evidence type="ECO:0000256" key="13">
    <source>
        <dbReference type="PIRNR" id="PIRNR015693"/>
    </source>
</evidence>
<evidence type="ECO:0000256" key="4">
    <source>
        <dbReference type="ARBA" id="ARBA00012388"/>
    </source>
</evidence>
<evidence type="ECO:0000256" key="12">
    <source>
        <dbReference type="ARBA" id="ARBA00048830"/>
    </source>
</evidence>
<evidence type="ECO:0000256" key="1">
    <source>
        <dbReference type="ARBA" id="ARBA00003054"/>
    </source>
</evidence>
<feature type="domain" description="Poly(A) polymerase nucleotidyltransferase" evidence="17">
    <location>
        <begin position="124"/>
        <end position="271"/>
    </location>
</feature>
<evidence type="ECO:0000256" key="5">
    <source>
        <dbReference type="ARBA" id="ARBA00017061"/>
    </source>
</evidence>
<dbReference type="PIRSF" id="PIRSF015693">
    <property type="entry name" value="VAC-48L_nuct"/>
    <property type="match status" value="1"/>
</dbReference>
<keyword evidence="6 13" id="KW-0507">mRNA processing</keyword>
<keyword evidence="16" id="KW-0812">Transmembrane</keyword>
<keyword evidence="7 13" id="KW-0808">Transferase</keyword>
<evidence type="ECO:0000256" key="8">
    <source>
        <dbReference type="ARBA" id="ARBA00022741"/>
    </source>
</evidence>
<evidence type="ECO:0000259" key="18">
    <source>
        <dbReference type="Pfam" id="PF12629"/>
    </source>
</evidence>
<evidence type="ECO:0000313" key="21">
    <source>
        <dbReference type="Proteomes" id="UP000142477"/>
    </source>
</evidence>
<protein>
    <recommendedName>
        <fullName evidence="5 13">Poly(A) polymerase catalytic subunit</fullName>
        <ecNumber evidence="4 13">2.7.7.19</ecNumber>
    </recommendedName>
    <alternativeName>
        <fullName evidence="11 13">Poly(A) polymerase large subunit</fullName>
    </alternativeName>
</protein>
<dbReference type="Gene3D" id="3.30.460.60">
    <property type="entry name" value="Poxvirus poly(A) polymerase, nucleotidyltransferase domain"/>
    <property type="match status" value="1"/>
</dbReference>
<dbReference type="SUPFAM" id="SSF160957">
    <property type="entry name" value="Poly(A) polymerase catalytic subunit-like"/>
    <property type="match status" value="1"/>
</dbReference>
<proteinExistence type="inferred from homology"/>
<evidence type="ECO:0000256" key="14">
    <source>
        <dbReference type="PIRSR" id="PIRSR015693-50"/>
    </source>
</evidence>
<feature type="domain" description="Poxvirus poly(A) polymerase catalytic subunit C-terminal" evidence="18">
    <location>
        <begin position="274"/>
        <end position="473"/>
    </location>
</feature>
<feature type="active site" evidence="14">
    <location>
        <position position="194"/>
    </location>
</feature>
<keyword evidence="9 13" id="KW-0067">ATP-binding</keyword>
<comment type="catalytic activity">
    <reaction evidence="12 13 15">
        <text>RNA(n) + ATP = RNA(n)-3'-adenine ribonucleotide + diphosphate</text>
        <dbReference type="Rhea" id="RHEA:11332"/>
        <dbReference type="Rhea" id="RHEA-COMP:14527"/>
        <dbReference type="Rhea" id="RHEA-COMP:17347"/>
        <dbReference type="ChEBI" id="CHEBI:30616"/>
        <dbReference type="ChEBI" id="CHEBI:33019"/>
        <dbReference type="ChEBI" id="CHEBI:140395"/>
        <dbReference type="ChEBI" id="CHEBI:173115"/>
        <dbReference type="EC" id="2.7.7.19"/>
    </reaction>
</comment>
<dbReference type="Pfam" id="PF12630">
    <property type="entry name" value="Pox_polyA_pol_N"/>
    <property type="match status" value="1"/>
</dbReference>
<dbReference type="OrthoDB" id="3428at10239"/>
<evidence type="ECO:0000313" key="20">
    <source>
        <dbReference type="EMBL" id="ALA62447.1"/>
    </source>
</evidence>
<keyword evidence="8 13" id="KW-0547">Nucleotide-binding</keyword>
<dbReference type="KEGG" id="vg:26122763"/>
<feature type="transmembrane region" description="Helical" evidence="16">
    <location>
        <begin position="205"/>
        <end position="226"/>
    </location>
</feature>
<dbReference type="CDD" id="cd20919">
    <property type="entry name" value="polyA_pol_Pox"/>
    <property type="match status" value="1"/>
</dbReference>